<protein>
    <recommendedName>
        <fullName evidence="3">UDP-N-acetylglucosamine kinase</fullName>
    </recommendedName>
</protein>
<evidence type="ECO:0000313" key="2">
    <source>
        <dbReference type="Proteomes" id="UP000693672"/>
    </source>
</evidence>
<accession>A0A916K9Q9</accession>
<dbReference type="PANTHER" id="PTHR39206">
    <property type="entry name" value="SLL8004 PROTEIN"/>
    <property type="match status" value="1"/>
</dbReference>
<proteinExistence type="predicted"/>
<comment type="caution">
    <text evidence="1">The sequence shown here is derived from an EMBL/GenBank/DDBJ whole genome shotgun (WGS) entry which is preliminary data.</text>
</comment>
<evidence type="ECO:0008006" key="3">
    <source>
        <dbReference type="Google" id="ProtNLM"/>
    </source>
</evidence>
<dbReference type="AlphaFoldDB" id="A0A916K9Q9"/>
<sequence>MNNQTSVLTIFAGTNGAGKSTISKQMREYIGTVIDPDAIAREMNPLNPREVDLAAGKEAVRRIRKLLSDKKEFAIETTLSGSFALRHMHLAKEQGYTIVLYYIGLEDVEMHIDRVASRVQQGGHWIAESDIRWRYGQSLKNLIPAINISDKVFIIDNTLTSPIIIVESGHSRFKIMVSESPGWALPVIQLFNE</sequence>
<organism evidence="1 2">
    <name type="scientific">Paenibacillus solanacearum</name>
    <dbReference type="NCBI Taxonomy" id="2048548"/>
    <lineage>
        <taxon>Bacteria</taxon>
        <taxon>Bacillati</taxon>
        <taxon>Bacillota</taxon>
        <taxon>Bacilli</taxon>
        <taxon>Bacillales</taxon>
        <taxon>Paenibacillaceae</taxon>
        <taxon>Paenibacillus</taxon>
    </lineage>
</organism>
<keyword evidence="2" id="KW-1185">Reference proteome</keyword>
<name>A0A916K9Q9_9BACL</name>
<dbReference type="PANTHER" id="PTHR39206:SF1">
    <property type="entry name" value="SLL8004 PROTEIN"/>
    <property type="match status" value="1"/>
</dbReference>
<gene>
    <name evidence="1" type="ORF">PAESOLCIP111_06739</name>
</gene>
<dbReference type="RefSeq" id="WP_218096379.1">
    <property type="nucleotide sequence ID" value="NZ_CAJVAS010000097.1"/>
</dbReference>
<dbReference type="EMBL" id="CAJVAS010000097">
    <property type="protein sequence ID" value="CAG7653321.1"/>
    <property type="molecule type" value="Genomic_DNA"/>
</dbReference>
<reference evidence="1" key="1">
    <citation type="submission" date="2021-06" db="EMBL/GenBank/DDBJ databases">
        <authorList>
            <person name="Criscuolo A."/>
        </authorList>
    </citation>
    <scope>NUCLEOTIDE SEQUENCE</scope>
    <source>
        <strain evidence="1">CIP111600</strain>
    </source>
</reference>
<dbReference type="Proteomes" id="UP000693672">
    <property type="component" value="Unassembled WGS sequence"/>
</dbReference>
<evidence type="ECO:0000313" key="1">
    <source>
        <dbReference type="EMBL" id="CAG7653321.1"/>
    </source>
</evidence>